<evidence type="ECO:0000313" key="2">
    <source>
        <dbReference type="Proteomes" id="UP001324634"/>
    </source>
</evidence>
<keyword evidence="2" id="KW-1185">Reference proteome</keyword>
<gene>
    <name evidence="1" type="ORF">SOO65_16085</name>
</gene>
<dbReference type="KEGG" id="psti:SOO65_16085"/>
<dbReference type="PROSITE" id="PS51257">
    <property type="entry name" value="PROKAR_LIPOPROTEIN"/>
    <property type="match status" value="1"/>
</dbReference>
<dbReference type="RefSeq" id="WP_321392585.1">
    <property type="nucleotide sequence ID" value="NZ_CP139487.1"/>
</dbReference>
<proteinExistence type="predicted"/>
<accession>A0AAX4HLS6</accession>
<reference evidence="1 2" key="1">
    <citation type="submission" date="2023-11" db="EMBL/GenBank/DDBJ databases">
        <title>Peredibacter starrii A3.12.</title>
        <authorList>
            <person name="Mitchell R.J."/>
        </authorList>
    </citation>
    <scope>NUCLEOTIDE SEQUENCE [LARGE SCALE GENOMIC DNA]</scope>
    <source>
        <strain evidence="1 2">A3.12</strain>
    </source>
</reference>
<sequence>MKALSIVFLFVLTACSSNRVQDTLPPYSKEKVCSNEALAYLKKNSTPAQGKKKFSEEDIYARMLSLEPAIRKCYEEEMERTGKQHAFNLCFVVGYSKRGVMDFFEFSTREIELSNEFKSCLSELKSRKELIGFKDLSIVQPYRLVPKK</sequence>
<dbReference type="AlphaFoldDB" id="A0AAX4HLS6"/>
<dbReference type="EMBL" id="CP139487">
    <property type="protein sequence ID" value="WPU64214.1"/>
    <property type="molecule type" value="Genomic_DNA"/>
</dbReference>
<evidence type="ECO:0000313" key="1">
    <source>
        <dbReference type="EMBL" id="WPU64214.1"/>
    </source>
</evidence>
<protein>
    <recommendedName>
        <fullName evidence="3">Lipoprotein</fullName>
    </recommendedName>
</protein>
<dbReference type="Proteomes" id="UP001324634">
    <property type="component" value="Chromosome"/>
</dbReference>
<organism evidence="1 2">
    <name type="scientific">Peredibacter starrii</name>
    <dbReference type="NCBI Taxonomy" id="28202"/>
    <lineage>
        <taxon>Bacteria</taxon>
        <taxon>Pseudomonadati</taxon>
        <taxon>Bdellovibrionota</taxon>
        <taxon>Bacteriovoracia</taxon>
        <taxon>Bacteriovoracales</taxon>
        <taxon>Bacteriovoracaceae</taxon>
        <taxon>Peredibacter</taxon>
    </lineage>
</organism>
<name>A0AAX4HLS6_9BACT</name>
<evidence type="ECO:0008006" key="3">
    <source>
        <dbReference type="Google" id="ProtNLM"/>
    </source>
</evidence>